<name>A0A1I7NRU7_9HYPH</name>
<keyword evidence="3" id="KW-0804">Transcription</keyword>
<proteinExistence type="predicted"/>
<dbReference type="PANTHER" id="PTHR46796:SF6">
    <property type="entry name" value="ARAC SUBFAMILY"/>
    <property type="match status" value="1"/>
</dbReference>
<dbReference type="SUPFAM" id="SSF46689">
    <property type="entry name" value="Homeodomain-like"/>
    <property type="match status" value="1"/>
</dbReference>
<accession>A0A1I7NRU7</accession>
<evidence type="ECO:0000256" key="2">
    <source>
        <dbReference type="ARBA" id="ARBA00023125"/>
    </source>
</evidence>
<evidence type="ECO:0000259" key="4">
    <source>
        <dbReference type="PROSITE" id="PS01124"/>
    </source>
</evidence>
<dbReference type="InterPro" id="IPR035418">
    <property type="entry name" value="AraC-bd_2"/>
</dbReference>
<dbReference type="Gene3D" id="1.10.10.60">
    <property type="entry name" value="Homeodomain-like"/>
    <property type="match status" value="1"/>
</dbReference>
<gene>
    <name evidence="5" type="ORF">SAMN04488557_3131</name>
</gene>
<dbReference type="InterPro" id="IPR018062">
    <property type="entry name" value="HTH_AraC-typ_CS"/>
</dbReference>
<dbReference type="SMART" id="SM00342">
    <property type="entry name" value="HTH_ARAC"/>
    <property type="match status" value="1"/>
</dbReference>
<dbReference type="AlphaFoldDB" id="A0A1I7NRU7"/>
<dbReference type="PROSITE" id="PS01124">
    <property type="entry name" value="HTH_ARAC_FAMILY_2"/>
    <property type="match status" value="1"/>
</dbReference>
<dbReference type="STRING" id="51670.SAMN04488557_3131"/>
<evidence type="ECO:0000256" key="3">
    <source>
        <dbReference type="ARBA" id="ARBA00023163"/>
    </source>
</evidence>
<dbReference type="Pfam" id="PF12833">
    <property type="entry name" value="HTH_18"/>
    <property type="match status" value="1"/>
</dbReference>
<dbReference type="OrthoDB" id="8004517at2"/>
<organism evidence="5 6">
    <name type="scientific">Hyphomicrobium facile</name>
    <dbReference type="NCBI Taxonomy" id="51670"/>
    <lineage>
        <taxon>Bacteria</taxon>
        <taxon>Pseudomonadati</taxon>
        <taxon>Pseudomonadota</taxon>
        <taxon>Alphaproteobacteria</taxon>
        <taxon>Hyphomicrobiales</taxon>
        <taxon>Hyphomicrobiaceae</taxon>
        <taxon>Hyphomicrobium</taxon>
    </lineage>
</organism>
<keyword evidence="2 5" id="KW-0238">DNA-binding</keyword>
<evidence type="ECO:0000313" key="6">
    <source>
        <dbReference type="Proteomes" id="UP000199423"/>
    </source>
</evidence>
<evidence type="ECO:0000256" key="1">
    <source>
        <dbReference type="ARBA" id="ARBA00023015"/>
    </source>
</evidence>
<dbReference type="InterPro" id="IPR009057">
    <property type="entry name" value="Homeodomain-like_sf"/>
</dbReference>
<dbReference type="GO" id="GO:0043565">
    <property type="term" value="F:sequence-specific DNA binding"/>
    <property type="evidence" value="ECO:0007669"/>
    <property type="project" value="InterPro"/>
</dbReference>
<dbReference type="RefSeq" id="WP_092868650.1">
    <property type="nucleotide sequence ID" value="NZ_FPCH01000003.1"/>
</dbReference>
<keyword evidence="6" id="KW-1185">Reference proteome</keyword>
<dbReference type="PANTHER" id="PTHR46796">
    <property type="entry name" value="HTH-TYPE TRANSCRIPTIONAL ACTIVATOR RHAS-RELATED"/>
    <property type="match status" value="1"/>
</dbReference>
<dbReference type="GO" id="GO:0003700">
    <property type="term" value="F:DNA-binding transcription factor activity"/>
    <property type="evidence" value="ECO:0007669"/>
    <property type="project" value="InterPro"/>
</dbReference>
<reference evidence="6" key="1">
    <citation type="submission" date="2016-10" db="EMBL/GenBank/DDBJ databases">
        <authorList>
            <person name="Varghese N."/>
            <person name="Submissions S."/>
        </authorList>
    </citation>
    <scope>NUCLEOTIDE SEQUENCE [LARGE SCALE GENOMIC DNA]</scope>
    <source>
        <strain evidence="6">DSM 1565</strain>
    </source>
</reference>
<dbReference type="Proteomes" id="UP000199423">
    <property type="component" value="Unassembled WGS sequence"/>
</dbReference>
<dbReference type="Pfam" id="PF14525">
    <property type="entry name" value="AraC_binding_2"/>
    <property type="match status" value="1"/>
</dbReference>
<keyword evidence="1" id="KW-0805">Transcription regulation</keyword>
<feature type="domain" description="HTH araC/xylS-type" evidence="4">
    <location>
        <begin position="224"/>
        <end position="324"/>
    </location>
</feature>
<evidence type="ECO:0000313" key="5">
    <source>
        <dbReference type="EMBL" id="SFV37376.1"/>
    </source>
</evidence>
<dbReference type="InterPro" id="IPR018060">
    <property type="entry name" value="HTH_AraC"/>
</dbReference>
<sequence length="327" mass="36146">MSIMESAPASAARLSVWDSRSGPHAEAFSNFRETICNEFMPWTPELIDDNFHARVESLGFESGTVGRVRMTSITATKTKSNIARSAMDCIHGNLILSGELKVEQGGRTNFAKPGELVLYQSYEPVVLTERSGQPFDNLAFIIRRSVFPPAIHADDIFRNVVVGADRLAGPLGGCLNLLVKELTMASEAELSGLFEACVTLLPLVMVADSGERSIGVAKSGRTLREVLRYIDRNLSNPDLSPALVADQLGVSVRYIHKLFANTSETFGSYVTERRLERVKWDLLASSKRPPIAAMAYRWGFGDLSTFNRAFKSRYACTPSRFRTRSDP</sequence>
<dbReference type="EMBL" id="FPCH01000003">
    <property type="protein sequence ID" value="SFV37376.1"/>
    <property type="molecule type" value="Genomic_DNA"/>
</dbReference>
<dbReference type="InterPro" id="IPR050204">
    <property type="entry name" value="AraC_XylS_family_regulators"/>
</dbReference>
<dbReference type="PROSITE" id="PS00041">
    <property type="entry name" value="HTH_ARAC_FAMILY_1"/>
    <property type="match status" value="1"/>
</dbReference>
<protein>
    <submittedName>
        <fullName evidence="5">AraC-type DNA-binding protein</fullName>
    </submittedName>
</protein>